<feature type="chain" id="PRO_5038893109" evidence="4">
    <location>
        <begin position="26"/>
        <end position="490"/>
    </location>
</feature>
<dbReference type="InterPro" id="IPR000667">
    <property type="entry name" value="Peptidase_S13"/>
</dbReference>
<feature type="compositionally biased region" description="Acidic residues" evidence="3">
    <location>
        <begin position="166"/>
        <end position="178"/>
    </location>
</feature>
<dbReference type="EMBL" id="LN483070">
    <property type="protein sequence ID" value="CEA07117.1"/>
    <property type="molecule type" value="Genomic_DNA"/>
</dbReference>
<dbReference type="Pfam" id="PF02113">
    <property type="entry name" value="Peptidase_S13"/>
    <property type="match status" value="2"/>
</dbReference>
<keyword evidence="5" id="KW-0645">Protease</keyword>
<evidence type="ECO:0000256" key="2">
    <source>
        <dbReference type="ARBA" id="ARBA00022801"/>
    </source>
</evidence>
<dbReference type="SUPFAM" id="SSF56601">
    <property type="entry name" value="beta-lactamase/transpeptidase-like"/>
    <property type="match status" value="1"/>
</dbReference>
<dbReference type="PATRIC" id="fig|1461584.3.peg.419"/>
<protein>
    <submittedName>
        <fullName evidence="5">D-alanyl-D-alanine carboxypeptidase</fullName>
    </submittedName>
</protein>
<dbReference type="GO" id="GO:0000270">
    <property type="term" value="P:peptidoglycan metabolic process"/>
    <property type="evidence" value="ECO:0007669"/>
    <property type="project" value="TreeGrafter"/>
</dbReference>
<feature type="region of interest" description="Disordered" evidence="3">
    <location>
        <begin position="43"/>
        <end position="67"/>
    </location>
</feature>
<keyword evidence="2" id="KW-0378">Hydrolase</keyword>
<gene>
    <name evidence="5" type="primary">dac</name>
    <name evidence="5" type="ORF">BN1051_00430</name>
</gene>
<accession>A0A078MP13</accession>
<evidence type="ECO:0000256" key="3">
    <source>
        <dbReference type="SAM" id="MobiDB-lite"/>
    </source>
</evidence>
<evidence type="ECO:0000256" key="1">
    <source>
        <dbReference type="ARBA" id="ARBA00006096"/>
    </source>
</evidence>
<evidence type="ECO:0000313" key="5">
    <source>
        <dbReference type="EMBL" id="CEA07117.1"/>
    </source>
</evidence>
<feature type="region of interest" description="Disordered" evidence="3">
    <location>
        <begin position="162"/>
        <end position="190"/>
    </location>
</feature>
<name>A0A078MP13_9MICC</name>
<feature type="signal peptide" evidence="4">
    <location>
        <begin position="1"/>
        <end position="25"/>
    </location>
</feature>
<dbReference type="GO" id="GO:0004185">
    <property type="term" value="F:serine-type carboxypeptidase activity"/>
    <property type="evidence" value="ECO:0007669"/>
    <property type="project" value="InterPro"/>
</dbReference>
<dbReference type="Gene3D" id="3.40.710.10">
    <property type="entry name" value="DD-peptidase/beta-lactamase superfamily"/>
    <property type="match status" value="2"/>
</dbReference>
<dbReference type="AlphaFoldDB" id="A0A078MP13"/>
<dbReference type="PANTHER" id="PTHR30023">
    <property type="entry name" value="D-ALANYL-D-ALANINE CARBOXYPEPTIDASE"/>
    <property type="match status" value="1"/>
</dbReference>
<keyword evidence="5" id="KW-0121">Carboxypeptidase</keyword>
<organism evidence="5">
    <name type="scientific">Arthrobacter saudimassiliensis</name>
    <dbReference type="NCBI Taxonomy" id="1461584"/>
    <lineage>
        <taxon>Bacteria</taxon>
        <taxon>Bacillati</taxon>
        <taxon>Actinomycetota</taxon>
        <taxon>Actinomycetes</taxon>
        <taxon>Micrococcales</taxon>
        <taxon>Micrococcaceae</taxon>
        <taxon>Arthrobacter</taxon>
    </lineage>
</organism>
<sequence>MGRRFGSVLLFCAFAALLVPLAFHAGPPLAKALAGAPERAAAVPAHQRPASGVGPADGVTPASGPAPDQAELAALLDPLLTLQGPGTLTASVIDTATGTELYGRGADAPATPASNLKLLTAAAAVSTLGADTRLRTTAWLDPASGTVVLRGGGDVMLGAGRSAEDQAAEDQADGDQADDPPGSGQDGAEEDTAVGRAGLATLAAATAAALAEELPGGTVTVKVDDTLFTGPDLSPAWAEGDVEAGEIAPVHALALTSGWAAPGVRSADPALDAGAAFRDALAAAADGFSVEPGLSRGTAGQGAREVAAVESATIAEQVRQMLLDSDNYAAEALGRLTADAAGRPATNDGARTAVLEAVDRLGLDTTGMVLGDVSGLGEGTRVSAGQLSRLVALLLTAPDDGLRGVARSLPVAGLTGTLENRYGDGSAGAGVVRAKTGTLFAVTSLGGYVTTADGRLMAFAFIADGLDSNLGEARAVVDAAAATLAACGCS</sequence>
<dbReference type="NCBIfam" id="TIGR00666">
    <property type="entry name" value="PBP4"/>
    <property type="match status" value="1"/>
</dbReference>
<dbReference type="InterPro" id="IPR012338">
    <property type="entry name" value="Beta-lactam/transpept-like"/>
</dbReference>
<proteinExistence type="inferred from homology"/>
<dbReference type="PANTHER" id="PTHR30023:SF0">
    <property type="entry name" value="PENICILLIN-SENSITIVE CARBOXYPEPTIDASE A"/>
    <property type="match status" value="1"/>
</dbReference>
<dbReference type="PRINTS" id="PR00922">
    <property type="entry name" value="DADACBPTASE3"/>
</dbReference>
<comment type="similarity">
    <text evidence="1">Belongs to the peptidase S13 family.</text>
</comment>
<reference evidence="5" key="1">
    <citation type="submission" date="2014-07" db="EMBL/GenBank/DDBJ databases">
        <authorList>
            <person name="Urmite Genomes Urmite Genomes"/>
        </authorList>
    </citation>
    <scope>NUCLEOTIDE SEQUENCE</scope>
    <source>
        <strain evidence="5">11W110_air</strain>
    </source>
</reference>
<dbReference type="GO" id="GO:0006508">
    <property type="term" value="P:proteolysis"/>
    <property type="evidence" value="ECO:0007669"/>
    <property type="project" value="InterPro"/>
</dbReference>
<keyword evidence="4" id="KW-0732">Signal</keyword>
<evidence type="ECO:0000256" key="4">
    <source>
        <dbReference type="SAM" id="SignalP"/>
    </source>
</evidence>